<comment type="subcellular location">
    <subcellularLocation>
        <location evidence="1">Secreted</location>
    </subcellularLocation>
</comment>
<reference evidence="9" key="2">
    <citation type="submission" date="2025-09" db="UniProtKB">
        <authorList>
            <consortium name="Ensembl"/>
        </authorList>
    </citation>
    <scope>IDENTIFICATION</scope>
</reference>
<dbReference type="PANTHER" id="PTHR47393:SF1">
    <property type="entry name" value="CYSTATIN-12"/>
    <property type="match status" value="1"/>
</dbReference>
<comment type="similarity">
    <text evidence="2">Belongs to the cystatin family.</text>
</comment>
<evidence type="ECO:0000256" key="5">
    <source>
        <dbReference type="ARBA" id="ARBA00022704"/>
    </source>
</evidence>
<protein>
    <recommendedName>
        <fullName evidence="8">Cystatin domain-containing protein</fullName>
    </recommendedName>
</protein>
<dbReference type="GeneTree" id="ENSGT00940000165454"/>
<dbReference type="Gene3D" id="3.10.450.10">
    <property type="match status" value="1"/>
</dbReference>
<dbReference type="InterPro" id="IPR052333">
    <property type="entry name" value="Cystatin_spermatogenesis"/>
</dbReference>
<keyword evidence="10" id="KW-1185">Reference proteome</keyword>
<keyword evidence="7" id="KW-1015">Disulfide bond</keyword>
<organism evidence="9 10">
    <name type="scientific">Neovison vison</name>
    <name type="common">American mink</name>
    <name type="synonym">Mustela vison</name>
    <dbReference type="NCBI Taxonomy" id="452646"/>
    <lineage>
        <taxon>Eukaryota</taxon>
        <taxon>Metazoa</taxon>
        <taxon>Chordata</taxon>
        <taxon>Craniata</taxon>
        <taxon>Vertebrata</taxon>
        <taxon>Euteleostomi</taxon>
        <taxon>Mammalia</taxon>
        <taxon>Eutheria</taxon>
        <taxon>Laurasiatheria</taxon>
        <taxon>Carnivora</taxon>
        <taxon>Caniformia</taxon>
        <taxon>Musteloidea</taxon>
        <taxon>Mustelidae</taxon>
        <taxon>Mustelinae</taxon>
        <taxon>Neogale</taxon>
    </lineage>
</organism>
<name>A0A8C7A0X6_NEOVI</name>
<dbReference type="Proteomes" id="UP000694425">
    <property type="component" value="Unplaced"/>
</dbReference>
<keyword evidence="6" id="KW-0732">Signal</keyword>
<dbReference type="AlphaFoldDB" id="A0A8C7A0X6"/>
<evidence type="ECO:0000313" key="9">
    <source>
        <dbReference type="Ensembl" id="ENSNVIP00000001772.1"/>
    </source>
</evidence>
<reference evidence="9" key="1">
    <citation type="submission" date="2025-08" db="UniProtKB">
        <authorList>
            <consortium name="Ensembl"/>
        </authorList>
    </citation>
    <scope>IDENTIFICATION</scope>
</reference>
<evidence type="ECO:0000256" key="3">
    <source>
        <dbReference type="ARBA" id="ARBA00022525"/>
    </source>
</evidence>
<feature type="domain" description="Cystatin" evidence="8">
    <location>
        <begin position="30"/>
        <end position="138"/>
    </location>
</feature>
<dbReference type="SUPFAM" id="SSF54403">
    <property type="entry name" value="Cystatin/monellin"/>
    <property type="match status" value="1"/>
</dbReference>
<dbReference type="CDD" id="cd00042">
    <property type="entry name" value="CY"/>
    <property type="match status" value="1"/>
</dbReference>
<evidence type="ECO:0000259" key="8">
    <source>
        <dbReference type="SMART" id="SM00043"/>
    </source>
</evidence>
<dbReference type="InterPro" id="IPR046350">
    <property type="entry name" value="Cystatin_sf"/>
</dbReference>
<evidence type="ECO:0000256" key="7">
    <source>
        <dbReference type="ARBA" id="ARBA00023157"/>
    </source>
</evidence>
<dbReference type="PANTHER" id="PTHR47393">
    <property type="entry name" value="CYSTATIN-12-RELATED"/>
    <property type="match status" value="1"/>
</dbReference>
<accession>A0A8C7A0X6</accession>
<dbReference type="SMART" id="SM00043">
    <property type="entry name" value="CY"/>
    <property type="match status" value="1"/>
</dbReference>
<gene>
    <name evidence="9" type="primary">LOC122915655</name>
</gene>
<evidence type="ECO:0000256" key="6">
    <source>
        <dbReference type="ARBA" id="ARBA00022729"/>
    </source>
</evidence>
<keyword evidence="5" id="KW-0789">Thiol protease inhibitor</keyword>
<dbReference type="GO" id="GO:0005576">
    <property type="term" value="C:extracellular region"/>
    <property type="evidence" value="ECO:0007669"/>
    <property type="project" value="UniProtKB-SubCell"/>
</dbReference>
<sequence>WFSQLSISVQLRMLLKAPLILGLIVLVPHVCSSAFMDIGSRTNYFVLCVEFAVFHFNQVYPDEYAYKLLWVRRSQRKQFTLIYLMELELGQTICTKEDEDLENCPLQEGPEEKKLDCTFIVDARPWLSQFFLLNSTCVQK</sequence>
<evidence type="ECO:0000256" key="1">
    <source>
        <dbReference type="ARBA" id="ARBA00004613"/>
    </source>
</evidence>
<keyword evidence="4" id="KW-0646">Protease inhibitor</keyword>
<dbReference type="InterPro" id="IPR000010">
    <property type="entry name" value="Cystatin_dom"/>
</dbReference>
<evidence type="ECO:0000256" key="2">
    <source>
        <dbReference type="ARBA" id="ARBA00009403"/>
    </source>
</evidence>
<dbReference type="Pfam" id="PF00031">
    <property type="entry name" value="Cystatin"/>
    <property type="match status" value="1"/>
</dbReference>
<evidence type="ECO:0000256" key="4">
    <source>
        <dbReference type="ARBA" id="ARBA00022690"/>
    </source>
</evidence>
<keyword evidence="3" id="KW-0964">Secreted</keyword>
<dbReference type="GO" id="GO:0004869">
    <property type="term" value="F:cysteine-type endopeptidase inhibitor activity"/>
    <property type="evidence" value="ECO:0007669"/>
    <property type="project" value="UniProtKB-KW"/>
</dbReference>
<evidence type="ECO:0000313" key="10">
    <source>
        <dbReference type="Proteomes" id="UP000694425"/>
    </source>
</evidence>
<dbReference type="Ensembl" id="ENSNVIT00000002056.1">
    <property type="protein sequence ID" value="ENSNVIP00000001772.1"/>
    <property type="gene ID" value="ENSNVIG00000001440.1"/>
</dbReference>
<proteinExistence type="inferred from homology"/>